<dbReference type="Gene3D" id="2.40.128.110">
    <property type="entry name" value="Lipid/polyisoprenoid-binding, YceI-like"/>
    <property type="match status" value="1"/>
</dbReference>
<dbReference type="EMBL" id="BNAG01000004">
    <property type="protein sequence ID" value="GHE70397.1"/>
    <property type="molecule type" value="Genomic_DNA"/>
</dbReference>
<gene>
    <name evidence="2" type="ORF">GCM10011340_27570</name>
</gene>
<comment type="caution">
    <text evidence="2">The sequence shown here is derived from an EMBL/GenBank/DDBJ whole genome shotgun (WGS) entry which is preliminary data.</text>
</comment>
<dbReference type="Proteomes" id="UP000658258">
    <property type="component" value="Unassembled WGS sequence"/>
</dbReference>
<dbReference type="PANTHER" id="PTHR34406">
    <property type="entry name" value="PROTEIN YCEI"/>
    <property type="match status" value="1"/>
</dbReference>
<organism evidence="2 3">
    <name type="scientific">Roseivirga thermotolerans</name>
    <dbReference type="NCBI Taxonomy" id="1758176"/>
    <lineage>
        <taxon>Bacteria</taxon>
        <taxon>Pseudomonadati</taxon>
        <taxon>Bacteroidota</taxon>
        <taxon>Cytophagia</taxon>
        <taxon>Cytophagales</taxon>
        <taxon>Roseivirgaceae</taxon>
        <taxon>Roseivirga</taxon>
    </lineage>
</organism>
<dbReference type="PANTHER" id="PTHR34406:SF1">
    <property type="entry name" value="PROTEIN YCEI"/>
    <property type="match status" value="1"/>
</dbReference>
<dbReference type="Pfam" id="PF04264">
    <property type="entry name" value="YceI"/>
    <property type="match status" value="1"/>
</dbReference>
<feature type="domain" description="Lipid/polyisoprenoid-binding YceI-like" evidence="1">
    <location>
        <begin position="12"/>
        <end position="173"/>
    </location>
</feature>
<dbReference type="SUPFAM" id="SSF101874">
    <property type="entry name" value="YceI-like"/>
    <property type="match status" value="1"/>
</dbReference>
<evidence type="ECO:0000259" key="1">
    <source>
        <dbReference type="SMART" id="SM00867"/>
    </source>
</evidence>
<sequence>MQSTALWAQEKRFVLQARPQFKVLGTSTLHDWHMETSVAEGFLECLANEGEYPTIKEARVTLKAKDLKSGKKGMDRNAYKALYAEKYPIIEFRLQNLSIDETGRGKALGTLFLAGTSREVSFTVELQYTEGIVEVTGRTAFRLTDFNIEPPTALMGTIKTGDDVTIEFNTTFKTL</sequence>
<dbReference type="SMART" id="SM00867">
    <property type="entry name" value="YceI"/>
    <property type="match status" value="1"/>
</dbReference>
<protein>
    <recommendedName>
        <fullName evidence="1">Lipid/polyisoprenoid-binding YceI-like domain-containing protein</fullName>
    </recommendedName>
</protein>
<accession>A0ABQ3IA33</accession>
<reference evidence="3" key="1">
    <citation type="journal article" date="2019" name="Int. J. Syst. Evol. Microbiol.">
        <title>The Global Catalogue of Microorganisms (GCM) 10K type strain sequencing project: providing services to taxonomists for standard genome sequencing and annotation.</title>
        <authorList>
            <consortium name="The Broad Institute Genomics Platform"/>
            <consortium name="The Broad Institute Genome Sequencing Center for Infectious Disease"/>
            <person name="Wu L."/>
            <person name="Ma J."/>
        </authorList>
    </citation>
    <scope>NUCLEOTIDE SEQUENCE [LARGE SCALE GENOMIC DNA]</scope>
    <source>
        <strain evidence="3">CGMCC 1.15111</strain>
    </source>
</reference>
<dbReference type="InterPro" id="IPR007372">
    <property type="entry name" value="Lipid/polyisoprenoid-bd_YceI"/>
</dbReference>
<keyword evidence="3" id="KW-1185">Reference proteome</keyword>
<dbReference type="InterPro" id="IPR036761">
    <property type="entry name" value="TTHA0802/YceI-like_sf"/>
</dbReference>
<evidence type="ECO:0000313" key="3">
    <source>
        <dbReference type="Proteomes" id="UP000658258"/>
    </source>
</evidence>
<evidence type="ECO:0000313" key="2">
    <source>
        <dbReference type="EMBL" id="GHE70397.1"/>
    </source>
</evidence>
<name>A0ABQ3IA33_9BACT</name>
<proteinExistence type="predicted"/>